<evidence type="ECO:0000256" key="5">
    <source>
        <dbReference type="ARBA" id="ARBA00037941"/>
    </source>
</evidence>
<comment type="similarity">
    <text evidence="5">Belongs to the L2HGDH family.</text>
</comment>
<dbReference type="PANTHER" id="PTHR43104:SF4">
    <property type="entry name" value="L-2-HYDROXYGLUTARATE DEHYDROGENASE, MITOCHONDRIAL"/>
    <property type="match status" value="1"/>
</dbReference>
<evidence type="ECO:0000313" key="7">
    <source>
        <dbReference type="EMBL" id="SPP99930.1"/>
    </source>
</evidence>
<dbReference type="EMBL" id="OUUY01000040">
    <property type="protein sequence ID" value="SPP99930.1"/>
    <property type="molecule type" value="Genomic_DNA"/>
</dbReference>
<feature type="domain" description="FAD dependent oxidoreductase" evidence="6">
    <location>
        <begin position="4"/>
        <end position="358"/>
    </location>
</feature>
<gene>
    <name evidence="7" type="ORF">NBG4_1340002</name>
</gene>
<evidence type="ECO:0000256" key="3">
    <source>
        <dbReference type="ARBA" id="ARBA00022827"/>
    </source>
</evidence>
<evidence type="ECO:0000259" key="6">
    <source>
        <dbReference type="Pfam" id="PF01266"/>
    </source>
</evidence>
<organism evidence="7 8">
    <name type="scientific">Candidatus Sulfobium mesophilum</name>
    <dbReference type="NCBI Taxonomy" id="2016548"/>
    <lineage>
        <taxon>Bacteria</taxon>
        <taxon>Pseudomonadati</taxon>
        <taxon>Nitrospirota</taxon>
        <taxon>Nitrospiria</taxon>
        <taxon>Nitrospirales</taxon>
        <taxon>Nitrospiraceae</taxon>
        <taxon>Candidatus Sulfobium</taxon>
    </lineage>
</organism>
<protein>
    <submittedName>
        <fullName evidence="7">Putative dehydrogenase</fullName>
    </submittedName>
</protein>
<keyword evidence="2" id="KW-0285">Flavoprotein</keyword>
<dbReference type="Proteomes" id="UP000245125">
    <property type="component" value="Unassembled WGS sequence"/>
</dbReference>
<dbReference type="Gene3D" id="3.30.9.10">
    <property type="entry name" value="D-Amino Acid Oxidase, subunit A, domain 2"/>
    <property type="match status" value="1"/>
</dbReference>
<proteinExistence type="inferred from homology"/>
<sequence length="367" mass="40378">MDSDITIIGAGIIGLAVAAELADGKKDIYILEKNRSHGMGISSRNSEVLHAGLYYPSGSLKARFCLEGRGLIYETCVRNNIPHKRIGKLVIATTDAEMDEINRLTQNALKNGASVSLLDKAHVNRMEPNVRAAGALYSPDTGIVDVHSLMDYYLHKAKTLGGEIAYDTQVSAITRAEGGYRIQTRNSEGIYFEFTTEKVVNAAGLYSDAVAAMIGKNYVHHYCKGEYFSINNVKKGTVERLIYPVPEKNHVGLGVHLTLDLNGRMRLGPDATYTQRIEDYRVDETKGDRFYESAVRFLPFIKREDIIPDMSGIRPKLQAPGEGFRDFIISEDSPGFVNLVGIESPGLTAAPAIARYVKKLLSGSTLQ</sequence>
<dbReference type="Gene3D" id="3.50.50.60">
    <property type="entry name" value="FAD/NAD(P)-binding domain"/>
    <property type="match status" value="1"/>
</dbReference>
<dbReference type="InterPro" id="IPR036188">
    <property type="entry name" value="FAD/NAD-bd_sf"/>
</dbReference>
<evidence type="ECO:0000313" key="8">
    <source>
        <dbReference type="Proteomes" id="UP000245125"/>
    </source>
</evidence>
<keyword evidence="4" id="KW-0560">Oxidoreductase</keyword>
<evidence type="ECO:0000256" key="1">
    <source>
        <dbReference type="ARBA" id="ARBA00001974"/>
    </source>
</evidence>
<comment type="cofactor">
    <cofactor evidence="1">
        <name>FAD</name>
        <dbReference type="ChEBI" id="CHEBI:57692"/>
    </cofactor>
</comment>
<name>A0A2U3QF09_9BACT</name>
<dbReference type="Pfam" id="PF01266">
    <property type="entry name" value="DAO"/>
    <property type="match status" value="1"/>
</dbReference>
<keyword evidence="3" id="KW-0274">FAD</keyword>
<dbReference type="PANTHER" id="PTHR43104">
    <property type="entry name" value="L-2-HYDROXYGLUTARATE DEHYDROGENASE, MITOCHONDRIAL"/>
    <property type="match status" value="1"/>
</dbReference>
<evidence type="ECO:0000256" key="2">
    <source>
        <dbReference type="ARBA" id="ARBA00022630"/>
    </source>
</evidence>
<evidence type="ECO:0000256" key="4">
    <source>
        <dbReference type="ARBA" id="ARBA00023002"/>
    </source>
</evidence>
<accession>A0A2U3QF09</accession>
<dbReference type="InterPro" id="IPR006076">
    <property type="entry name" value="FAD-dep_OxRdtase"/>
</dbReference>
<dbReference type="GO" id="GO:0047545">
    <property type="term" value="F:(S)-2-hydroxyglutarate dehydrogenase activity"/>
    <property type="evidence" value="ECO:0007669"/>
    <property type="project" value="TreeGrafter"/>
</dbReference>
<dbReference type="SUPFAM" id="SSF51905">
    <property type="entry name" value="FAD/NAD(P)-binding domain"/>
    <property type="match status" value="1"/>
</dbReference>
<keyword evidence="8" id="KW-1185">Reference proteome</keyword>
<dbReference type="OrthoDB" id="9801699at2"/>
<dbReference type="AlphaFoldDB" id="A0A2U3QF09"/>
<reference evidence="8" key="1">
    <citation type="submission" date="2018-03" db="EMBL/GenBank/DDBJ databases">
        <authorList>
            <person name="Zecchin S."/>
        </authorList>
    </citation>
    <scope>NUCLEOTIDE SEQUENCE [LARGE SCALE GENOMIC DNA]</scope>
</reference>